<dbReference type="GO" id="GO:0016491">
    <property type="term" value="F:oxidoreductase activity"/>
    <property type="evidence" value="ECO:0007669"/>
    <property type="project" value="UniProtKB-KW"/>
</dbReference>
<evidence type="ECO:0000313" key="1">
    <source>
        <dbReference type="EMBL" id="CAA9348379.1"/>
    </source>
</evidence>
<keyword evidence="1" id="KW-0378">Hydrolase</keyword>
<dbReference type="GO" id="GO:0016787">
    <property type="term" value="F:hydrolase activity"/>
    <property type="evidence" value="ECO:0007669"/>
    <property type="project" value="UniProtKB-KW"/>
</dbReference>
<accession>A0A6J4M2M0</accession>
<feature type="non-terminal residue" evidence="1">
    <location>
        <position position="1"/>
    </location>
</feature>
<protein>
    <submittedName>
        <fullName evidence="1">3-oxo-5,6-dehydrosuberyl-CoA semialdehyde dehydrogenase / 2-oxepin-2(3H)-ylideneacetyl-CoA hydrolase</fullName>
        <ecNumber evidence="1">1.2.1.91</ecNumber>
        <ecNumber evidence="1">3.3.2.12</ecNumber>
    </submittedName>
</protein>
<dbReference type="EC" id="3.3.2.12" evidence="1"/>
<sequence>WDAVLTNQSDEIVATYDVLTLVEK</sequence>
<reference evidence="1" key="1">
    <citation type="submission" date="2020-02" db="EMBL/GenBank/DDBJ databases">
        <authorList>
            <person name="Meier V. D."/>
        </authorList>
    </citation>
    <scope>NUCLEOTIDE SEQUENCE</scope>
    <source>
        <strain evidence="1">AVDCRST_MAG90</strain>
    </source>
</reference>
<dbReference type="EC" id="1.2.1.91" evidence="1"/>
<organism evidence="1">
    <name type="scientific">uncultured Microvirga sp</name>
    <dbReference type="NCBI Taxonomy" id="412392"/>
    <lineage>
        <taxon>Bacteria</taxon>
        <taxon>Pseudomonadati</taxon>
        <taxon>Pseudomonadota</taxon>
        <taxon>Alphaproteobacteria</taxon>
        <taxon>Hyphomicrobiales</taxon>
        <taxon>Methylobacteriaceae</taxon>
        <taxon>Microvirga</taxon>
        <taxon>environmental samples</taxon>
    </lineage>
</organism>
<dbReference type="AlphaFoldDB" id="A0A6J4M2M0"/>
<keyword evidence="1" id="KW-0560">Oxidoreductase</keyword>
<proteinExistence type="predicted"/>
<gene>
    <name evidence="1" type="ORF">AVDCRST_MAG90-2300</name>
</gene>
<dbReference type="EMBL" id="CADCUC010000459">
    <property type="protein sequence ID" value="CAA9348379.1"/>
    <property type="molecule type" value="Genomic_DNA"/>
</dbReference>
<name>A0A6J4M2M0_9HYPH</name>